<comment type="similarity">
    <text evidence="5">Belongs to the VPS28 family.</text>
</comment>
<reference evidence="7 8" key="2">
    <citation type="journal article" date="2013" name="PLoS ONE">
        <title>Whole genome mapping and re-organization of the nuclear and mitochondrial genomes of Babesia microti isolates.</title>
        <authorList>
            <person name="Cornillot E."/>
            <person name="Dassouli A."/>
            <person name="Garg A."/>
            <person name="Pachikara N."/>
            <person name="Randazzo S."/>
            <person name="Depoix D."/>
            <person name="Carcy B."/>
            <person name="Delbecq S."/>
            <person name="Frutos R."/>
            <person name="Silva J.C."/>
            <person name="Sutton R."/>
            <person name="Krause P.J."/>
            <person name="Mamoun C.B."/>
        </authorList>
    </citation>
    <scope>NUCLEOTIDE SEQUENCE [LARGE SCALE GENOMIC DNA]</scope>
    <source>
        <strain evidence="7 8">RI</strain>
    </source>
</reference>
<dbReference type="GeneID" id="24424815"/>
<dbReference type="KEGG" id="bmic:BMR1_03g00910"/>
<dbReference type="AlphaFoldDB" id="A0A1R4AB87"/>
<evidence type="ECO:0000256" key="2">
    <source>
        <dbReference type="ARBA" id="ARBA00022448"/>
    </source>
</evidence>
<dbReference type="Proteomes" id="UP000002899">
    <property type="component" value="Chromosome III"/>
</dbReference>
<dbReference type="InterPro" id="IPR037202">
    <property type="entry name" value="ESCRT_assembly_dom"/>
</dbReference>
<dbReference type="GO" id="GO:0000813">
    <property type="term" value="C:ESCRT I complex"/>
    <property type="evidence" value="ECO:0007669"/>
    <property type="project" value="InterPro"/>
</dbReference>
<dbReference type="VEuPathDB" id="PiroplasmaDB:BMR1_03g00910"/>
<comment type="subcellular location">
    <subcellularLocation>
        <location evidence="1">Endosome</location>
    </subcellularLocation>
</comment>
<protein>
    <submittedName>
        <fullName evidence="7">ESCRT-I complex subunit VPS28</fullName>
    </submittedName>
</protein>
<organism evidence="7 8">
    <name type="scientific">Babesia microti (strain RI)</name>
    <dbReference type="NCBI Taxonomy" id="1133968"/>
    <lineage>
        <taxon>Eukaryota</taxon>
        <taxon>Sar</taxon>
        <taxon>Alveolata</taxon>
        <taxon>Apicomplexa</taxon>
        <taxon>Aconoidasida</taxon>
        <taxon>Piroplasmida</taxon>
        <taxon>Babesiidae</taxon>
        <taxon>Babesia</taxon>
    </lineage>
</organism>
<evidence type="ECO:0000256" key="4">
    <source>
        <dbReference type="ARBA" id="ARBA00022927"/>
    </source>
</evidence>
<dbReference type="InterPro" id="IPR037206">
    <property type="entry name" value="VPS28_C_sf"/>
</dbReference>
<dbReference type="OrthoDB" id="2671at2759"/>
<gene>
    <name evidence="7" type="ORF">BMR1_03g00910</name>
</gene>
<dbReference type="InterPro" id="IPR038358">
    <property type="entry name" value="VPS28_N_sf"/>
</dbReference>
<evidence type="ECO:0000259" key="6">
    <source>
        <dbReference type="PROSITE" id="PS51310"/>
    </source>
</evidence>
<evidence type="ECO:0000256" key="5">
    <source>
        <dbReference type="PROSITE-ProRule" id="PRU00642"/>
    </source>
</evidence>
<dbReference type="Pfam" id="PF03997">
    <property type="entry name" value="VPS28"/>
    <property type="match status" value="1"/>
</dbReference>
<dbReference type="PANTHER" id="PTHR12937">
    <property type="entry name" value="VACUOLAR PROTEIN SORTING 28, ISOFORM 2 VPS28"/>
    <property type="match status" value="1"/>
</dbReference>
<evidence type="ECO:0000256" key="3">
    <source>
        <dbReference type="ARBA" id="ARBA00022753"/>
    </source>
</evidence>
<dbReference type="EMBL" id="LN871598">
    <property type="protein sequence ID" value="SJK86291.1"/>
    <property type="molecule type" value="Genomic_DNA"/>
</dbReference>
<evidence type="ECO:0000256" key="1">
    <source>
        <dbReference type="ARBA" id="ARBA00004177"/>
    </source>
</evidence>
<keyword evidence="4 5" id="KW-0653">Protein transport</keyword>
<reference evidence="7 8" key="1">
    <citation type="journal article" date="2012" name="Nucleic Acids Res.">
        <title>Sequencing of the smallest Apicomplexan genome from the human pathogen Babesia microti.</title>
        <authorList>
            <person name="Cornillot E."/>
            <person name="Hadj-Kaddour K."/>
            <person name="Dassouli A."/>
            <person name="Noel B."/>
            <person name="Ranwez V."/>
            <person name="Vacherie B."/>
            <person name="Augagneur Y."/>
            <person name="Bres V."/>
            <person name="Duclos A."/>
            <person name="Randazzo S."/>
            <person name="Carcy B."/>
            <person name="Debierre-Grockiego F."/>
            <person name="Delbecq S."/>
            <person name="Moubri-Menage K."/>
            <person name="Shams-Eldin H."/>
            <person name="Usmani-Brown S."/>
            <person name="Bringaud F."/>
            <person name="Wincker P."/>
            <person name="Vivares C.P."/>
            <person name="Schwarz R.T."/>
            <person name="Schetters T.P."/>
            <person name="Krause P.J."/>
            <person name="Gorenflot A."/>
            <person name="Berry V."/>
            <person name="Barbe V."/>
            <person name="Ben Mamoun C."/>
        </authorList>
    </citation>
    <scope>NUCLEOTIDE SEQUENCE [LARGE SCALE GENOMIC DNA]</scope>
    <source>
        <strain evidence="7 8">RI</strain>
    </source>
</reference>
<sequence length="197" mass="22603">MQYSEASKYANLYSLIHSLECLEKAYSRGIVLDSEYVKECSKLINLCLVFRKSNAAEFDAFLNNECSNCLLAAQRLTIGHPENADLIACESTRKEKLVIFELTGFFITFMDALMLGKVAVDEIYPFLQDIITAIGKLDSDAKYQRFSKSFQVETITNWHRKLNDMEAIQQLSTKDVRQLTLDLEKCYNCFKESLDTQ</sequence>
<dbReference type="InterPro" id="IPR017899">
    <property type="entry name" value="VPS28_C"/>
</dbReference>
<keyword evidence="8" id="KW-1185">Reference proteome</keyword>
<keyword evidence="3" id="KW-0967">Endosome</keyword>
<proteinExistence type="inferred from homology"/>
<dbReference type="GO" id="GO:0044877">
    <property type="term" value="F:protein-containing complex binding"/>
    <property type="evidence" value="ECO:0007669"/>
    <property type="project" value="TreeGrafter"/>
</dbReference>
<dbReference type="SUPFAM" id="SSF140111">
    <property type="entry name" value="Endosomal sorting complex assembly domain"/>
    <property type="match status" value="1"/>
</dbReference>
<dbReference type="RefSeq" id="XP_021338467.1">
    <property type="nucleotide sequence ID" value="XM_021481881.1"/>
</dbReference>
<feature type="domain" description="VPS28 C-terminal" evidence="6">
    <location>
        <begin position="94"/>
        <end position="195"/>
    </location>
</feature>
<keyword evidence="2 5" id="KW-0813">Transport</keyword>
<dbReference type="SUPFAM" id="SSF140427">
    <property type="entry name" value="VPS28 C-terminal domain-like"/>
    <property type="match status" value="1"/>
</dbReference>
<evidence type="ECO:0000313" key="7">
    <source>
        <dbReference type="EMBL" id="SJK86291.1"/>
    </source>
</evidence>
<dbReference type="PROSITE" id="PS51310">
    <property type="entry name" value="VPS28_C"/>
    <property type="match status" value="1"/>
</dbReference>
<dbReference type="GO" id="GO:0043328">
    <property type="term" value="P:protein transport to vacuole involved in ubiquitin-dependent protein catabolic process via the multivesicular body sorting pathway"/>
    <property type="evidence" value="ECO:0007669"/>
    <property type="project" value="TreeGrafter"/>
</dbReference>
<dbReference type="InterPro" id="IPR007143">
    <property type="entry name" value="Vps28"/>
</dbReference>
<dbReference type="Gene3D" id="1.20.120.1130">
    <property type="match status" value="1"/>
</dbReference>
<reference evidence="7 8" key="3">
    <citation type="journal article" date="2016" name="Sci. Rep.">
        <title>Genome-wide diversity and gene expression profiling of Babesia microti isolates identify polymorphic genes that mediate host-pathogen interactions.</title>
        <authorList>
            <person name="Silva J.C."/>
            <person name="Cornillot E."/>
            <person name="McCracken C."/>
            <person name="Usmani-Brown S."/>
            <person name="Dwivedi A."/>
            <person name="Ifeonu O.O."/>
            <person name="Crabtree J."/>
            <person name="Gotia H.T."/>
            <person name="Virji A.Z."/>
            <person name="Reynes C."/>
            <person name="Colinge J."/>
            <person name="Kumar V."/>
            <person name="Lawres L."/>
            <person name="Pazzi J.E."/>
            <person name="Pablo J.V."/>
            <person name="Hung C."/>
            <person name="Brancato J."/>
            <person name="Kumari P."/>
            <person name="Orvis J."/>
            <person name="Tretina K."/>
            <person name="Chibucos M."/>
            <person name="Ott S."/>
            <person name="Sadzewicz L."/>
            <person name="Sengamalay N."/>
            <person name="Shetty A.C."/>
            <person name="Su Q."/>
            <person name="Tallon L."/>
            <person name="Fraser C.M."/>
            <person name="Frutos R."/>
            <person name="Molina D.M."/>
            <person name="Krause P.J."/>
            <person name="Ben Mamoun C."/>
        </authorList>
    </citation>
    <scope>NUCLEOTIDE SEQUENCE [LARGE SCALE GENOMIC DNA]</scope>
    <source>
        <strain evidence="7 8">RI</strain>
    </source>
</reference>
<name>A0A1R4AB87_BABMR</name>
<dbReference type="Gene3D" id="1.20.1440.200">
    <property type="match status" value="1"/>
</dbReference>
<dbReference type="PANTHER" id="PTHR12937:SF0">
    <property type="entry name" value="VACUOLAR PROTEIN SORTING-ASSOCIATED PROTEIN 28 HOMOLOG"/>
    <property type="match status" value="1"/>
</dbReference>
<evidence type="ECO:0000313" key="8">
    <source>
        <dbReference type="Proteomes" id="UP000002899"/>
    </source>
</evidence>
<accession>A0A1R4AB87</accession>